<comment type="caution">
    <text evidence="3">The sequence shown here is derived from an EMBL/GenBank/DDBJ whole genome shotgun (WGS) entry which is preliminary data.</text>
</comment>
<evidence type="ECO:0000313" key="3">
    <source>
        <dbReference type="EMBL" id="MDN7244456.1"/>
    </source>
</evidence>
<feature type="compositionally biased region" description="Basic and acidic residues" evidence="1">
    <location>
        <begin position="141"/>
        <end position="161"/>
    </location>
</feature>
<dbReference type="Pfam" id="PF11181">
    <property type="entry name" value="YflT"/>
    <property type="match status" value="1"/>
</dbReference>
<feature type="compositionally biased region" description="Basic and acidic residues" evidence="1">
    <location>
        <begin position="218"/>
        <end position="227"/>
    </location>
</feature>
<proteinExistence type="predicted"/>
<feature type="compositionally biased region" description="Polar residues" evidence="1">
    <location>
        <begin position="205"/>
        <end position="214"/>
    </location>
</feature>
<reference evidence="3 4" key="1">
    <citation type="submission" date="2023-07" db="EMBL/GenBank/DDBJ databases">
        <title>Novel species in genus Planococcus.</title>
        <authorList>
            <person name="Ning S."/>
        </authorList>
    </citation>
    <scope>NUCLEOTIDE SEQUENCE [LARGE SCALE GENOMIC DNA]</scope>
    <source>
        <strain evidence="3 4">N017</strain>
    </source>
</reference>
<feature type="domain" description="General stress protein 17M-like" evidence="2">
    <location>
        <begin position="7"/>
        <end position="99"/>
    </location>
</feature>
<feature type="compositionally biased region" description="Basic and acidic residues" evidence="1">
    <location>
        <begin position="266"/>
        <end position="301"/>
    </location>
</feature>
<dbReference type="Proteomes" id="UP001172142">
    <property type="component" value="Unassembled WGS sequence"/>
</dbReference>
<keyword evidence="4" id="KW-1185">Reference proteome</keyword>
<dbReference type="EMBL" id="JAUJWU010000001">
    <property type="protein sequence ID" value="MDN7244456.1"/>
    <property type="molecule type" value="Genomic_DNA"/>
</dbReference>
<name>A0ABT8N996_9BACL</name>
<protein>
    <submittedName>
        <fullName evidence="3">General stress protein</fullName>
    </submittedName>
</protein>
<feature type="region of interest" description="Disordered" evidence="1">
    <location>
        <begin position="107"/>
        <end position="310"/>
    </location>
</feature>
<organism evidence="3 4">
    <name type="scientific">Planococcus shenhongbingii</name>
    <dbReference type="NCBI Taxonomy" id="3058398"/>
    <lineage>
        <taxon>Bacteria</taxon>
        <taxon>Bacillati</taxon>
        <taxon>Bacillota</taxon>
        <taxon>Bacilli</taxon>
        <taxon>Bacillales</taxon>
        <taxon>Caryophanaceae</taxon>
        <taxon>Planococcus</taxon>
    </lineage>
</organism>
<evidence type="ECO:0000256" key="1">
    <source>
        <dbReference type="SAM" id="MobiDB-lite"/>
    </source>
</evidence>
<evidence type="ECO:0000313" key="4">
    <source>
        <dbReference type="Proteomes" id="UP001172142"/>
    </source>
</evidence>
<dbReference type="RefSeq" id="WP_300989852.1">
    <property type="nucleotide sequence ID" value="NZ_CP129235.1"/>
</dbReference>
<dbReference type="InterPro" id="IPR025889">
    <property type="entry name" value="GSP17M-like_dom"/>
</dbReference>
<sequence length="310" mass="34905">MKPLNREIVLVYSQEEMLSKVEELKMRGYQENDIHVLVDDDSVLGAVDNDRNIQTHETGSIGSKFKSFFTGKDTVREELKKLDLEQREIDDYQENLENGAILLYTEQSSREDDNYSSFGDDARPIDSDEVKRNTAMAPFGRDIERDDLRHNDAPIRDKDVSTDLGTTGIRSDEIYTTEVPREEQYGLPSYGDKTQDSRLKGDSIHPTTGSQTADESLPEEKLMEHEPGLGSAAGGDILNTDDGVHRRQDDQSPGVDPNLGPAPFGRDSEEEHLLNDRNDDFEKPRSPREGKTLHEEADKKPGTPPTPKLF</sequence>
<accession>A0ABT8N996</accession>
<gene>
    <name evidence="3" type="ORF">QWY13_03040</name>
</gene>
<feature type="compositionally biased region" description="Basic and acidic residues" evidence="1">
    <location>
        <begin position="193"/>
        <end position="203"/>
    </location>
</feature>
<feature type="compositionally biased region" description="Basic and acidic residues" evidence="1">
    <location>
        <begin position="120"/>
        <end position="132"/>
    </location>
</feature>
<evidence type="ECO:0000259" key="2">
    <source>
        <dbReference type="Pfam" id="PF11181"/>
    </source>
</evidence>